<evidence type="ECO:0000256" key="5">
    <source>
        <dbReference type="SAM" id="MobiDB-lite"/>
    </source>
</evidence>
<name>A0A834Y3U5_APHGI</name>
<dbReference type="GO" id="GO:0034551">
    <property type="term" value="P:mitochondrial respiratory chain complex III assembly"/>
    <property type="evidence" value="ECO:0007669"/>
    <property type="project" value="InterPro"/>
</dbReference>
<evidence type="ECO:0000256" key="1">
    <source>
        <dbReference type="ARBA" id="ARBA00004305"/>
    </source>
</evidence>
<dbReference type="GO" id="GO:0005759">
    <property type="term" value="C:mitochondrial matrix"/>
    <property type="evidence" value="ECO:0007669"/>
    <property type="project" value="UniProtKB-SubCell"/>
</dbReference>
<evidence type="ECO:0000256" key="3">
    <source>
        <dbReference type="ARBA" id="ARBA00023128"/>
    </source>
</evidence>
<keyword evidence="4" id="KW-0143">Chaperone</keyword>
<dbReference type="OrthoDB" id="529194at2759"/>
<dbReference type="PANTHER" id="PTHR46749">
    <property type="entry name" value="COMPLEX III ASSEMBLY FACTOR LYRM7"/>
    <property type="match status" value="1"/>
</dbReference>
<sequence length="118" mass="13657">MSGNLRKEVLKIFKTLHKTRMNTFHGDEYALNYIRNKINNEYRKYKNVTNQDSIIELNEFAKQCEQEVRTNVIQAIKKNPGTFELNVKEDHLIDNIPPPGTPLPKARSKCGTAKKPKT</sequence>
<dbReference type="AlphaFoldDB" id="A0A834Y3U5"/>
<dbReference type="CDD" id="cd20267">
    <property type="entry name" value="Complex1_LYR_LYRM7"/>
    <property type="match status" value="1"/>
</dbReference>
<feature type="region of interest" description="Disordered" evidence="5">
    <location>
        <begin position="93"/>
        <end position="118"/>
    </location>
</feature>
<evidence type="ECO:0000313" key="7">
    <source>
        <dbReference type="Proteomes" id="UP000639338"/>
    </source>
</evidence>
<comment type="subcellular location">
    <subcellularLocation>
        <location evidence="1">Mitochondrion matrix</location>
    </subcellularLocation>
</comment>
<evidence type="ECO:0000256" key="2">
    <source>
        <dbReference type="ARBA" id="ARBA00009508"/>
    </source>
</evidence>
<accession>A0A834Y3U5</accession>
<dbReference type="InterPro" id="IPR045298">
    <property type="entry name" value="Complex1_LYR_LYRM7"/>
</dbReference>
<comment type="caution">
    <text evidence="6">The sequence shown here is derived from an EMBL/GenBank/DDBJ whole genome shotgun (WGS) entry which is preliminary data.</text>
</comment>
<dbReference type="GO" id="GO:0044183">
    <property type="term" value="F:protein folding chaperone"/>
    <property type="evidence" value="ECO:0007669"/>
    <property type="project" value="TreeGrafter"/>
</dbReference>
<feature type="compositionally biased region" description="Basic residues" evidence="5">
    <location>
        <begin position="106"/>
        <end position="118"/>
    </location>
</feature>
<keyword evidence="7" id="KW-1185">Reference proteome</keyword>
<comment type="similarity">
    <text evidence="2">Belongs to the complex I LYR family.</text>
</comment>
<protein>
    <recommendedName>
        <fullName evidence="8">Complex III assembly factor LYRM7</fullName>
    </recommendedName>
</protein>
<evidence type="ECO:0000313" key="6">
    <source>
        <dbReference type="EMBL" id="KAF7997551.1"/>
    </source>
</evidence>
<dbReference type="InterPro" id="IPR050435">
    <property type="entry name" value="MZM1/LYRM7"/>
</dbReference>
<dbReference type="PANTHER" id="PTHR46749:SF1">
    <property type="entry name" value="COMPLEX III ASSEMBLY FACTOR LYRM7"/>
    <property type="match status" value="1"/>
</dbReference>
<dbReference type="Proteomes" id="UP000639338">
    <property type="component" value="Unassembled WGS sequence"/>
</dbReference>
<keyword evidence="3" id="KW-0496">Mitochondrion</keyword>
<evidence type="ECO:0000256" key="4">
    <source>
        <dbReference type="ARBA" id="ARBA00023186"/>
    </source>
</evidence>
<gene>
    <name evidence="6" type="ORF">HCN44_006122</name>
</gene>
<dbReference type="EMBL" id="JACMRX010000001">
    <property type="protein sequence ID" value="KAF7997551.1"/>
    <property type="molecule type" value="Genomic_DNA"/>
</dbReference>
<reference evidence="6 7" key="1">
    <citation type="submission" date="2020-08" db="EMBL/GenBank/DDBJ databases">
        <title>Aphidius gifuensis genome sequencing and assembly.</title>
        <authorList>
            <person name="Du Z."/>
        </authorList>
    </citation>
    <scope>NUCLEOTIDE SEQUENCE [LARGE SCALE GENOMIC DNA]</scope>
    <source>
        <strain evidence="6">YNYX2018</strain>
        <tissue evidence="6">Adults</tissue>
    </source>
</reference>
<organism evidence="6 7">
    <name type="scientific">Aphidius gifuensis</name>
    <name type="common">Parasitoid wasp</name>
    <dbReference type="NCBI Taxonomy" id="684658"/>
    <lineage>
        <taxon>Eukaryota</taxon>
        <taxon>Metazoa</taxon>
        <taxon>Ecdysozoa</taxon>
        <taxon>Arthropoda</taxon>
        <taxon>Hexapoda</taxon>
        <taxon>Insecta</taxon>
        <taxon>Pterygota</taxon>
        <taxon>Neoptera</taxon>
        <taxon>Endopterygota</taxon>
        <taxon>Hymenoptera</taxon>
        <taxon>Apocrita</taxon>
        <taxon>Ichneumonoidea</taxon>
        <taxon>Braconidae</taxon>
        <taxon>Aphidiinae</taxon>
        <taxon>Aphidius</taxon>
    </lineage>
</organism>
<proteinExistence type="inferred from homology"/>
<evidence type="ECO:0008006" key="8">
    <source>
        <dbReference type="Google" id="ProtNLM"/>
    </source>
</evidence>